<keyword evidence="5" id="KW-1185">Reference proteome</keyword>
<name>A0ABT0UQM1_9ACTN</name>
<evidence type="ECO:0000256" key="3">
    <source>
        <dbReference type="SAM" id="SignalP"/>
    </source>
</evidence>
<sequence length="240" mass="24611">MAASRAIPLALTGALIALLAGCSSVDVSAADTSTASARPTAVTSPTASPLPVTTSPTGSPVGQPVPEPTKATARTETAVLSIPAIGVEDLRVVPYEGTTDDAPGTAIQNRGVAASPYGEDGGVGPGEIGNYLVTAHRLSAGGPLRQLPDLREGDTVVVTAGGRTYEYEITETRKTSFRSERSLSEQRAAVPGDPGAKATQAMITISTCATPEDDAAGNFWRDEFGNPEHRIDKIGVLKGE</sequence>
<evidence type="ECO:0000313" key="4">
    <source>
        <dbReference type="EMBL" id="MCM2390662.1"/>
    </source>
</evidence>
<dbReference type="InterPro" id="IPR005754">
    <property type="entry name" value="Sortase"/>
</dbReference>
<feature type="chain" id="PRO_5045523764" evidence="3">
    <location>
        <begin position="30"/>
        <end position="240"/>
    </location>
</feature>
<dbReference type="Gene3D" id="2.40.260.10">
    <property type="entry name" value="Sortase"/>
    <property type="match status" value="1"/>
</dbReference>
<keyword evidence="3" id="KW-0732">Signal</keyword>
<dbReference type="InterPro" id="IPR042003">
    <property type="entry name" value="Sortase_E"/>
</dbReference>
<feature type="compositionally biased region" description="Polar residues" evidence="2">
    <location>
        <begin position="41"/>
        <end position="60"/>
    </location>
</feature>
<feature type="region of interest" description="Disordered" evidence="2">
    <location>
        <begin position="34"/>
        <end position="74"/>
    </location>
</feature>
<gene>
    <name evidence="4" type="ORF">NBG84_20565</name>
</gene>
<dbReference type="InterPro" id="IPR023365">
    <property type="entry name" value="Sortase_dom-sf"/>
</dbReference>
<evidence type="ECO:0000313" key="5">
    <source>
        <dbReference type="Proteomes" id="UP001431429"/>
    </source>
</evidence>
<dbReference type="PROSITE" id="PS51257">
    <property type="entry name" value="PROKAR_LIPOPROTEIN"/>
    <property type="match status" value="1"/>
</dbReference>
<organism evidence="4 5">
    <name type="scientific">Streptomyces albipurpureus</name>
    <dbReference type="NCBI Taxonomy" id="2897419"/>
    <lineage>
        <taxon>Bacteria</taxon>
        <taxon>Bacillati</taxon>
        <taxon>Actinomycetota</taxon>
        <taxon>Actinomycetes</taxon>
        <taxon>Kitasatosporales</taxon>
        <taxon>Streptomycetaceae</taxon>
        <taxon>Streptomyces</taxon>
    </lineage>
</organism>
<dbReference type="SUPFAM" id="SSF63817">
    <property type="entry name" value="Sortase"/>
    <property type="match status" value="1"/>
</dbReference>
<dbReference type="Proteomes" id="UP001431429">
    <property type="component" value="Unassembled WGS sequence"/>
</dbReference>
<evidence type="ECO:0000256" key="2">
    <source>
        <dbReference type="SAM" id="MobiDB-lite"/>
    </source>
</evidence>
<dbReference type="Pfam" id="PF04203">
    <property type="entry name" value="Sortase"/>
    <property type="match status" value="1"/>
</dbReference>
<accession>A0ABT0UQM1</accession>
<dbReference type="RefSeq" id="WP_250920993.1">
    <property type="nucleotide sequence ID" value="NZ_JAMQAW010000025.1"/>
</dbReference>
<evidence type="ECO:0000256" key="1">
    <source>
        <dbReference type="ARBA" id="ARBA00022801"/>
    </source>
</evidence>
<reference evidence="4" key="1">
    <citation type="submission" date="2022-06" db="EMBL/GenBank/DDBJ databases">
        <title>Genome public.</title>
        <authorList>
            <person name="Sun Q."/>
        </authorList>
    </citation>
    <scope>NUCLEOTIDE SEQUENCE</scope>
    <source>
        <strain evidence="4">CWNU-1</strain>
    </source>
</reference>
<proteinExistence type="predicted"/>
<keyword evidence="1" id="KW-0378">Hydrolase</keyword>
<protein>
    <submittedName>
        <fullName evidence="4">Class E sortase</fullName>
    </submittedName>
</protein>
<dbReference type="EMBL" id="JAMQAW010000025">
    <property type="protein sequence ID" value="MCM2390662.1"/>
    <property type="molecule type" value="Genomic_DNA"/>
</dbReference>
<dbReference type="CDD" id="cd05830">
    <property type="entry name" value="Sortase_E"/>
    <property type="match status" value="1"/>
</dbReference>
<comment type="caution">
    <text evidence="4">The sequence shown here is derived from an EMBL/GenBank/DDBJ whole genome shotgun (WGS) entry which is preliminary data.</text>
</comment>
<feature type="signal peptide" evidence="3">
    <location>
        <begin position="1"/>
        <end position="29"/>
    </location>
</feature>